<evidence type="ECO:0000256" key="5">
    <source>
        <dbReference type="ARBA" id="ARBA00022490"/>
    </source>
</evidence>
<evidence type="ECO:0000256" key="4">
    <source>
        <dbReference type="ARBA" id="ARBA00022448"/>
    </source>
</evidence>
<evidence type="ECO:0000256" key="8">
    <source>
        <dbReference type="ARBA" id="ARBA00023006"/>
    </source>
</evidence>
<dbReference type="EMBL" id="LK023319">
    <property type="protein sequence ID" value="CDS06147.1"/>
    <property type="molecule type" value="Genomic_DNA"/>
</dbReference>
<dbReference type="InterPro" id="IPR007135">
    <property type="entry name" value="Atg3/Atg10"/>
</dbReference>
<accession>A0A077WHQ2</accession>
<comment type="similarity">
    <text evidence="2">Belongs to the ATG3 family.</text>
</comment>
<keyword evidence="6" id="KW-0833">Ubl conjugation pathway</keyword>
<dbReference type="PANTHER" id="PTHR12866:SF2">
    <property type="entry name" value="UBIQUITIN-LIKE-CONJUGATING ENZYME ATG3"/>
    <property type="match status" value="1"/>
</dbReference>
<keyword evidence="11" id="KW-0175">Coiled coil</keyword>
<evidence type="ECO:0000256" key="1">
    <source>
        <dbReference type="ARBA" id="ARBA00004496"/>
    </source>
</evidence>
<protein>
    <recommendedName>
        <fullName evidence="3">Autophagy-related protein 3</fullName>
    </recommendedName>
    <alternativeName>
        <fullName evidence="9 10">Autophagy-related E2-like conjugation enzyme ATG3</fullName>
    </alternativeName>
</protein>
<proteinExistence type="inferred from homology"/>
<sequence length="349" mass="40478">MTTLHELTHLFRSRFPSLTFVSCNMSVRDVYSNIYSTFHSMREYLAPVLKHSKFKETGCLTPEEFVAAGEFLVYKCPTWSWEGGLPEKRRDYLPNDKQFLVTRNVPCVRRAKQMEYTGDEDDVKQVDNDEKDEDGWMYTHSSRETKTMDEIAQIIMDEEEEIKNSLDKLDLDKEKEMPLEDIPDIDDIPGIDDEDDQVIEEEDPATATTATAGDDTANDKILQVRTYDVFITYDKYYQTPRMWLFGYDEQRRPLPSSRVFEDVAQDYVKKTVTIDTHPHLNMNLASIHPCRHAEVMKKIIERMGDGVSAGLAEKEDQESGIRVDQYLIIFLKFMSSVVPTIDYDHTIST</sequence>
<dbReference type="FunFam" id="3.30.1460.50:FF:000007">
    <property type="entry name" value="Autophagy-related protein 3"/>
    <property type="match status" value="1"/>
</dbReference>
<dbReference type="GO" id="GO:0015031">
    <property type="term" value="P:protein transport"/>
    <property type="evidence" value="ECO:0007669"/>
    <property type="project" value="UniProtKB-KW"/>
</dbReference>
<keyword evidence="7" id="KW-0653">Protein transport</keyword>
<dbReference type="GO" id="GO:0000045">
    <property type="term" value="P:autophagosome assembly"/>
    <property type="evidence" value="ECO:0007669"/>
    <property type="project" value="TreeGrafter"/>
</dbReference>
<reference evidence="12" key="1">
    <citation type="journal article" date="2014" name="Genome Announc.">
        <title>De novo whole-genome sequence and genome annotation of Lichtheimia ramosa.</title>
        <authorList>
            <person name="Linde J."/>
            <person name="Schwartze V."/>
            <person name="Binder U."/>
            <person name="Lass-Florl C."/>
            <person name="Voigt K."/>
            <person name="Horn F."/>
        </authorList>
    </citation>
    <scope>NUCLEOTIDE SEQUENCE</scope>
    <source>
        <strain evidence="12">JMRC FSU:6197</strain>
    </source>
</reference>
<name>A0A077WHQ2_9FUNG</name>
<dbReference type="GO" id="GO:0044804">
    <property type="term" value="P:nucleophagy"/>
    <property type="evidence" value="ECO:0007669"/>
    <property type="project" value="TreeGrafter"/>
</dbReference>
<evidence type="ECO:0000256" key="3">
    <source>
        <dbReference type="ARBA" id="ARBA00018067"/>
    </source>
</evidence>
<gene>
    <name evidence="12" type="ORF">LRAMOSA08675</name>
</gene>
<dbReference type="OrthoDB" id="1584384at2759"/>
<evidence type="ECO:0000256" key="11">
    <source>
        <dbReference type="SAM" id="Coils"/>
    </source>
</evidence>
<dbReference type="PANTHER" id="PTHR12866">
    <property type="entry name" value="UBIQUITIN-LIKE-CONJUGATING ENZYME ATG3"/>
    <property type="match status" value="1"/>
</dbReference>
<feature type="coiled-coil region" evidence="11">
    <location>
        <begin position="148"/>
        <end position="175"/>
    </location>
</feature>
<organism evidence="12">
    <name type="scientific">Lichtheimia ramosa</name>
    <dbReference type="NCBI Taxonomy" id="688394"/>
    <lineage>
        <taxon>Eukaryota</taxon>
        <taxon>Fungi</taxon>
        <taxon>Fungi incertae sedis</taxon>
        <taxon>Mucoromycota</taxon>
        <taxon>Mucoromycotina</taxon>
        <taxon>Mucoromycetes</taxon>
        <taxon>Mucorales</taxon>
        <taxon>Lichtheimiaceae</taxon>
        <taxon>Lichtheimia</taxon>
    </lineage>
</organism>
<evidence type="ECO:0000256" key="2">
    <source>
        <dbReference type="ARBA" id="ARBA00007683"/>
    </source>
</evidence>
<evidence type="ECO:0000256" key="6">
    <source>
        <dbReference type="ARBA" id="ARBA00022786"/>
    </source>
</evidence>
<dbReference type="AlphaFoldDB" id="A0A077WHQ2"/>
<evidence type="ECO:0000256" key="9">
    <source>
        <dbReference type="ARBA" id="ARBA00032144"/>
    </source>
</evidence>
<dbReference type="Pfam" id="PF03987">
    <property type="entry name" value="Autophagy_act_C"/>
    <property type="match status" value="1"/>
</dbReference>
<evidence type="ECO:0000313" key="12">
    <source>
        <dbReference type="EMBL" id="CDS06147.1"/>
    </source>
</evidence>
<keyword evidence="8" id="KW-0072">Autophagy</keyword>
<dbReference type="GO" id="GO:0005829">
    <property type="term" value="C:cytosol"/>
    <property type="evidence" value="ECO:0007669"/>
    <property type="project" value="TreeGrafter"/>
</dbReference>
<evidence type="ECO:0000256" key="7">
    <source>
        <dbReference type="ARBA" id="ARBA00022927"/>
    </source>
</evidence>
<dbReference type="GO" id="GO:0000422">
    <property type="term" value="P:autophagy of mitochondrion"/>
    <property type="evidence" value="ECO:0007669"/>
    <property type="project" value="TreeGrafter"/>
</dbReference>
<evidence type="ECO:0000256" key="10">
    <source>
        <dbReference type="ARBA" id="ARBA00033139"/>
    </source>
</evidence>
<keyword evidence="5" id="KW-0963">Cytoplasm</keyword>
<comment type="subcellular location">
    <subcellularLocation>
        <location evidence="1">Cytoplasm</location>
    </subcellularLocation>
</comment>
<dbReference type="GO" id="GO:0061723">
    <property type="term" value="P:glycophagy"/>
    <property type="evidence" value="ECO:0007669"/>
    <property type="project" value="TreeGrafter"/>
</dbReference>
<dbReference type="GO" id="GO:0000407">
    <property type="term" value="C:phagophore assembly site"/>
    <property type="evidence" value="ECO:0007669"/>
    <property type="project" value="TreeGrafter"/>
</dbReference>
<keyword evidence="4" id="KW-0813">Transport</keyword>
<dbReference type="Gene3D" id="3.30.1460.50">
    <property type="match status" value="1"/>
</dbReference>
<dbReference type="GO" id="GO:0019776">
    <property type="term" value="F:Atg8-family ligase activity"/>
    <property type="evidence" value="ECO:0007669"/>
    <property type="project" value="TreeGrafter"/>
</dbReference>